<dbReference type="Gene3D" id="3.40.395.10">
    <property type="entry name" value="Adenoviral Proteinase, Chain A"/>
    <property type="match status" value="1"/>
</dbReference>
<evidence type="ECO:0000259" key="4">
    <source>
        <dbReference type="PROSITE" id="PS50600"/>
    </source>
</evidence>
<dbReference type="OrthoDB" id="5350413at2759"/>
<evidence type="ECO:0000256" key="2">
    <source>
        <dbReference type="ARBA" id="ARBA00022670"/>
    </source>
</evidence>
<dbReference type="EMBL" id="CAJPDT010000102">
    <property type="protein sequence ID" value="CAF9937748.1"/>
    <property type="molecule type" value="Genomic_DNA"/>
</dbReference>
<dbReference type="InterPro" id="IPR038765">
    <property type="entry name" value="Papain-like_cys_pep_sf"/>
</dbReference>
<comment type="caution">
    <text evidence="5">The sequence shown here is derived from an EMBL/GenBank/DDBJ whole genome shotgun (WGS) entry which is preliminary data.</text>
</comment>
<dbReference type="GO" id="GO:0008234">
    <property type="term" value="F:cysteine-type peptidase activity"/>
    <property type="evidence" value="ECO:0007669"/>
    <property type="project" value="InterPro"/>
</dbReference>
<evidence type="ECO:0000313" key="5">
    <source>
        <dbReference type="EMBL" id="CAF9937748.1"/>
    </source>
</evidence>
<evidence type="ECO:0000256" key="1">
    <source>
        <dbReference type="ARBA" id="ARBA00005234"/>
    </source>
</evidence>
<name>A0A8H3IY30_9LECA</name>
<dbReference type="InterPro" id="IPR003653">
    <property type="entry name" value="Peptidase_C48_C"/>
</dbReference>
<dbReference type="GO" id="GO:0019783">
    <property type="term" value="F:ubiquitin-like protein peptidase activity"/>
    <property type="evidence" value="ECO:0007669"/>
    <property type="project" value="UniProtKB-ARBA"/>
</dbReference>
<dbReference type="Proteomes" id="UP000664534">
    <property type="component" value="Unassembled WGS sequence"/>
</dbReference>
<evidence type="ECO:0000313" key="6">
    <source>
        <dbReference type="Proteomes" id="UP000664534"/>
    </source>
</evidence>
<dbReference type="Pfam" id="PF02902">
    <property type="entry name" value="Peptidase_C48"/>
    <property type="match status" value="1"/>
</dbReference>
<evidence type="ECO:0000256" key="3">
    <source>
        <dbReference type="ARBA" id="ARBA00022801"/>
    </source>
</evidence>
<keyword evidence="2" id="KW-0645">Protease</keyword>
<feature type="domain" description="Ubiquitin-like protease family profile" evidence="4">
    <location>
        <begin position="206"/>
        <end position="391"/>
    </location>
</feature>
<organism evidence="5 6">
    <name type="scientific">Imshaugia aleurites</name>
    <dbReference type="NCBI Taxonomy" id="172621"/>
    <lineage>
        <taxon>Eukaryota</taxon>
        <taxon>Fungi</taxon>
        <taxon>Dikarya</taxon>
        <taxon>Ascomycota</taxon>
        <taxon>Pezizomycotina</taxon>
        <taxon>Lecanoromycetes</taxon>
        <taxon>OSLEUM clade</taxon>
        <taxon>Lecanoromycetidae</taxon>
        <taxon>Lecanorales</taxon>
        <taxon>Lecanorineae</taxon>
        <taxon>Parmeliaceae</taxon>
        <taxon>Imshaugia</taxon>
    </lineage>
</organism>
<keyword evidence="3" id="KW-0378">Hydrolase</keyword>
<protein>
    <recommendedName>
        <fullName evidence="4">Ubiquitin-like protease family profile domain-containing protein</fullName>
    </recommendedName>
</protein>
<proteinExistence type="inferred from homology"/>
<dbReference type="SUPFAM" id="SSF54001">
    <property type="entry name" value="Cysteine proteinases"/>
    <property type="match status" value="1"/>
</dbReference>
<keyword evidence="6" id="KW-1185">Reference proteome</keyword>
<dbReference type="PROSITE" id="PS50600">
    <property type="entry name" value="ULP_PROTEASE"/>
    <property type="match status" value="1"/>
</dbReference>
<gene>
    <name evidence="5" type="ORF">IMSHALPRED_000527</name>
</gene>
<sequence>MSAITLLMDEQSSKGLDEQMNLRLNEVDISAITVLIDGESSNADDESTMYPIRDIDAVTLFDDGKSSKADGEDRVCSTSNISATTPSYDGRSSEAQDQSSTYIWDEMETETNDEVATLTVSKVLIEQSLRNQTEETRLTLVGIAVDTNIDQNARFFAETVAEIIEWWQKYAEVKNPTSHQINFGVGSPINLLMVLALVPERFQGFIGIEDKQRSPFGNGENLSWLHEQTMDVLLGLIMDPVPTPVRFGQGLALMARDDVDEGWRIISGRSWLEDQIHLLFNNELESDLYRFSPETKKIVFFFNPSEIHWTVVEIDLGDNLWTYTLYNSLSQSEKGSTWKASHVQFPLLEQLICRASGFTEPGTREIITGTSVQQENPYDCGPIAVYNAMMLLEGRKPKVDVDTEQMRLTFLRLILGALYLLNEDLEAPEFRARMRKLWLEVIA</sequence>
<comment type="similarity">
    <text evidence="1">Belongs to the peptidase C48 family.</text>
</comment>
<dbReference type="GO" id="GO:0006508">
    <property type="term" value="P:proteolysis"/>
    <property type="evidence" value="ECO:0007669"/>
    <property type="project" value="UniProtKB-KW"/>
</dbReference>
<dbReference type="AlphaFoldDB" id="A0A8H3IY30"/>
<reference evidence="5" key="1">
    <citation type="submission" date="2021-03" db="EMBL/GenBank/DDBJ databases">
        <authorList>
            <person name="Tagirdzhanova G."/>
        </authorList>
    </citation>
    <scope>NUCLEOTIDE SEQUENCE</scope>
</reference>
<accession>A0A8H3IY30</accession>